<evidence type="ECO:0000256" key="1">
    <source>
        <dbReference type="ARBA" id="ARBA00023015"/>
    </source>
</evidence>
<keyword evidence="1" id="KW-0805">Transcription regulation</keyword>
<dbReference type="InterPro" id="IPR036390">
    <property type="entry name" value="WH_DNA-bd_sf"/>
</dbReference>
<reference evidence="5" key="1">
    <citation type="submission" date="2022-05" db="EMBL/GenBank/DDBJ databases">
        <title>Genomic analysis of Brachybacterium sp. CBA3104.</title>
        <authorList>
            <person name="Roh S.W."/>
            <person name="Kim Y.B."/>
            <person name="Kim Y."/>
        </authorList>
    </citation>
    <scope>NUCLEOTIDE SEQUENCE</scope>
    <source>
        <strain evidence="5">CBA3104</strain>
    </source>
</reference>
<dbReference type="InterPro" id="IPR036388">
    <property type="entry name" value="WH-like_DNA-bd_sf"/>
</dbReference>
<evidence type="ECO:0000259" key="4">
    <source>
        <dbReference type="PROSITE" id="PS50956"/>
    </source>
</evidence>
<dbReference type="InterPro" id="IPR011991">
    <property type="entry name" value="ArsR-like_HTH"/>
</dbReference>
<dbReference type="PANTHER" id="PTHR30154">
    <property type="entry name" value="LEUCINE-RESPONSIVE REGULATORY PROTEIN"/>
    <property type="match status" value="1"/>
</dbReference>
<gene>
    <name evidence="5" type="ORF">M4486_17585</name>
</gene>
<dbReference type="InterPro" id="IPR000485">
    <property type="entry name" value="AsnC-type_HTH_dom"/>
</dbReference>
<sequence>MNTARDGSADRLTDLDRRLLAALRTDGRAPIASLAQRLGVSRATVSHRIEKLTARGVIVGFSVRVRDYAQAAPVRAISFIEVEGRTTDRAIDALRGFVEIQNLHTTNGGWDLVAEIACEDLAAFDGVLRRIRGIEGVVNSETSLLLSSVVR</sequence>
<dbReference type="Pfam" id="PF01037">
    <property type="entry name" value="AsnC_trans_reg"/>
    <property type="match status" value="1"/>
</dbReference>
<proteinExistence type="predicted"/>
<keyword evidence="2" id="KW-0238">DNA-binding</keyword>
<dbReference type="PANTHER" id="PTHR30154:SF53">
    <property type="entry name" value="HTH-TYPE TRANSCRIPTIONAL REGULATOR LRPC"/>
    <property type="match status" value="1"/>
</dbReference>
<evidence type="ECO:0000256" key="2">
    <source>
        <dbReference type="ARBA" id="ARBA00023125"/>
    </source>
</evidence>
<evidence type="ECO:0000313" key="6">
    <source>
        <dbReference type="Proteomes" id="UP001055868"/>
    </source>
</evidence>
<dbReference type="InterPro" id="IPR019887">
    <property type="entry name" value="Tscrpt_reg_AsnC/Lrp_C"/>
</dbReference>
<keyword evidence="3" id="KW-0804">Transcription</keyword>
<dbReference type="InterPro" id="IPR011008">
    <property type="entry name" value="Dimeric_a/b-barrel"/>
</dbReference>
<feature type="domain" description="HTH asnC-type" evidence="4">
    <location>
        <begin position="12"/>
        <end position="86"/>
    </location>
</feature>
<dbReference type="SUPFAM" id="SSF54909">
    <property type="entry name" value="Dimeric alpha+beta barrel"/>
    <property type="match status" value="1"/>
</dbReference>
<dbReference type="SUPFAM" id="SSF46785">
    <property type="entry name" value="Winged helix' DNA-binding domain"/>
    <property type="match status" value="1"/>
</dbReference>
<evidence type="ECO:0000256" key="3">
    <source>
        <dbReference type="ARBA" id="ARBA00023163"/>
    </source>
</evidence>
<dbReference type="Pfam" id="PF13404">
    <property type="entry name" value="HTH_AsnC-type"/>
    <property type="match status" value="1"/>
</dbReference>
<dbReference type="PRINTS" id="PR00033">
    <property type="entry name" value="HTHASNC"/>
</dbReference>
<dbReference type="Gene3D" id="1.10.10.10">
    <property type="entry name" value="Winged helix-like DNA-binding domain superfamily/Winged helix DNA-binding domain"/>
    <property type="match status" value="1"/>
</dbReference>
<dbReference type="EMBL" id="CP097218">
    <property type="protein sequence ID" value="UQN29424.1"/>
    <property type="molecule type" value="Genomic_DNA"/>
</dbReference>
<dbReference type="Proteomes" id="UP001055868">
    <property type="component" value="Chromosome"/>
</dbReference>
<organism evidence="5 6">
    <name type="scientific">Brachybacterium kimchii</name>
    <dbReference type="NCBI Taxonomy" id="2942909"/>
    <lineage>
        <taxon>Bacteria</taxon>
        <taxon>Bacillati</taxon>
        <taxon>Actinomycetota</taxon>
        <taxon>Actinomycetes</taxon>
        <taxon>Micrococcales</taxon>
        <taxon>Dermabacteraceae</taxon>
        <taxon>Brachybacterium</taxon>
    </lineage>
</organism>
<accession>A0ABY4N5J9</accession>
<dbReference type="PROSITE" id="PS50956">
    <property type="entry name" value="HTH_ASNC_2"/>
    <property type="match status" value="1"/>
</dbReference>
<evidence type="ECO:0000313" key="5">
    <source>
        <dbReference type="EMBL" id="UQN29424.1"/>
    </source>
</evidence>
<dbReference type="RefSeq" id="WP_249478621.1">
    <property type="nucleotide sequence ID" value="NZ_CP097218.1"/>
</dbReference>
<dbReference type="Gene3D" id="3.30.70.920">
    <property type="match status" value="1"/>
</dbReference>
<dbReference type="SMART" id="SM00344">
    <property type="entry name" value="HTH_ASNC"/>
    <property type="match status" value="1"/>
</dbReference>
<name>A0ABY4N5J9_9MICO</name>
<protein>
    <submittedName>
        <fullName evidence="5">Lrp/AsnC family transcriptional regulator</fullName>
    </submittedName>
</protein>
<dbReference type="CDD" id="cd00090">
    <property type="entry name" value="HTH_ARSR"/>
    <property type="match status" value="1"/>
</dbReference>
<dbReference type="InterPro" id="IPR019888">
    <property type="entry name" value="Tscrpt_reg_AsnC-like"/>
</dbReference>
<keyword evidence="6" id="KW-1185">Reference proteome</keyword>